<accession>A0A7J7DBJ4</accession>
<proteinExistence type="predicted"/>
<gene>
    <name evidence="2" type="ORF">HS088_TW08G00342</name>
</gene>
<dbReference type="EMBL" id="JAAARO010000008">
    <property type="protein sequence ID" value="KAF5743755.1"/>
    <property type="molecule type" value="Genomic_DNA"/>
</dbReference>
<keyword evidence="3" id="KW-1185">Reference proteome</keyword>
<feature type="compositionally biased region" description="Polar residues" evidence="1">
    <location>
        <begin position="64"/>
        <end position="85"/>
    </location>
</feature>
<comment type="caution">
    <text evidence="2">The sequence shown here is derived from an EMBL/GenBank/DDBJ whole genome shotgun (WGS) entry which is preliminary data.</text>
</comment>
<protein>
    <submittedName>
        <fullName evidence="2">Boron transporter 2</fullName>
    </submittedName>
</protein>
<name>A0A7J7DBJ4_TRIWF</name>
<dbReference type="InParanoid" id="A0A7J7DBJ4"/>
<sequence>MQKNSNLGQLYRSMQQAYNEMQTPLVYQMPSALELNSESRSSNAVDAEIFDAIITRSRGEIHSSRSPKLTSSAPASYSPELSQRVYSPRINERRVDRSPQFGGNGNDNEIKPALCPGPSSNLGHGTHGSCF</sequence>
<reference evidence="2 3" key="1">
    <citation type="journal article" date="2020" name="Nat. Commun.">
        <title>Genome of Tripterygium wilfordii and identification of cytochrome P450 involved in triptolide biosynthesis.</title>
        <authorList>
            <person name="Tu L."/>
            <person name="Su P."/>
            <person name="Zhang Z."/>
            <person name="Gao L."/>
            <person name="Wang J."/>
            <person name="Hu T."/>
            <person name="Zhou J."/>
            <person name="Zhang Y."/>
            <person name="Zhao Y."/>
            <person name="Liu Y."/>
            <person name="Song Y."/>
            <person name="Tong Y."/>
            <person name="Lu Y."/>
            <person name="Yang J."/>
            <person name="Xu C."/>
            <person name="Jia M."/>
            <person name="Peters R.J."/>
            <person name="Huang L."/>
            <person name="Gao W."/>
        </authorList>
    </citation>
    <scope>NUCLEOTIDE SEQUENCE [LARGE SCALE GENOMIC DNA]</scope>
    <source>
        <strain evidence="3">cv. XIE 37</strain>
        <tissue evidence="2">Leaf</tissue>
    </source>
</reference>
<organism evidence="2 3">
    <name type="scientific">Tripterygium wilfordii</name>
    <name type="common">Thunder God vine</name>
    <dbReference type="NCBI Taxonomy" id="458696"/>
    <lineage>
        <taxon>Eukaryota</taxon>
        <taxon>Viridiplantae</taxon>
        <taxon>Streptophyta</taxon>
        <taxon>Embryophyta</taxon>
        <taxon>Tracheophyta</taxon>
        <taxon>Spermatophyta</taxon>
        <taxon>Magnoliopsida</taxon>
        <taxon>eudicotyledons</taxon>
        <taxon>Gunneridae</taxon>
        <taxon>Pentapetalae</taxon>
        <taxon>rosids</taxon>
        <taxon>fabids</taxon>
        <taxon>Celastrales</taxon>
        <taxon>Celastraceae</taxon>
        <taxon>Tripterygium</taxon>
    </lineage>
</organism>
<dbReference type="AlphaFoldDB" id="A0A7J7DBJ4"/>
<evidence type="ECO:0000256" key="1">
    <source>
        <dbReference type="SAM" id="MobiDB-lite"/>
    </source>
</evidence>
<evidence type="ECO:0000313" key="3">
    <source>
        <dbReference type="Proteomes" id="UP000593562"/>
    </source>
</evidence>
<evidence type="ECO:0000313" key="2">
    <source>
        <dbReference type="EMBL" id="KAF5743755.1"/>
    </source>
</evidence>
<dbReference type="Proteomes" id="UP000593562">
    <property type="component" value="Unassembled WGS sequence"/>
</dbReference>
<feature type="region of interest" description="Disordered" evidence="1">
    <location>
        <begin position="56"/>
        <end position="131"/>
    </location>
</feature>